<dbReference type="InterPro" id="IPR013785">
    <property type="entry name" value="Aldolase_TIM"/>
</dbReference>
<dbReference type="CDD" id="cd02933">
    <property type="entry name" value="OYE_like_FMN"/>
    <property type="match status" value="1"/>
</dbReference>
<sequence>MDFSGDNGEKQPLLTPFSVGPFQLSHRVVMAPLTRCRSYGHVPQPHAALYYSQRASPGGLLIAEATGVSETAQGYPHSPGIWTDEQVQAWKPIVKAVHDKGAIFFVQIWHVGRVSNTAYQPHGQAPISSSDKRLCDKGLSPSGKELMDYSTPRRLETHEIPGIVKDFCLAARNARIAGFDGIEIHSAHGYLLDQFIKDSVNDRTDQYGGSMENRCRLTMEIVEGIAKEIGPERVGIRLSPFSSHLDVSDSQPEQLSVYLANALNKYNILYAHYLEPRVRRYMQHVQTSYSLQPARNAFKGAFLAAGNYNRENGNEAIASDRADLIVYGRLFLCNPDLPRRFALKAPLNDYVEATFYTQDPVVGYTDYPFLEETGYRMDS</sequence>
<comment type="similarity">
    <text evidence="2">Belongs to the NADH:flavin oxidoreductase/NADH oxidase family.</text>
</comment>
<evidence type="ECO:0000256" key="4">
    <source>
        <dbReference type="ARBA" id="ARBA00022643"/>
    </source>
</evidence>
<keyword evidence="9" id="KW-1185">Reference proteome</keyword>
<evidence type="ECO:0000256" key="3">
    <source>
        <dbReference type="ARBA" id="ARBA00022630"/>
    </source>
</evidence>
<dbReference type="PANTHER" id="PTHR22893:SF91">
    <property type="entry name" value="NADPH DEHYDROGENASE 2-RELATED"/>
    <property type="match status" value="1"/>
</dbReference>
<protein>
    <recommendedName>
        <fullName evidence="7">NADH:flavin oxidoreductase/NADH oxidase N-terminal domain-containing protein</fullName>
    </recommendedName>
</protein>
<name>A0A8T2TSW2_CERRI</name>
<dbReference type="GO" id="GO:0010181">
    <property type="term" value="F:FMN binding"/>
    <property type="evidence" value="ECO:0007669"/>
    <property type="project" value="InterPro"/>
</dbReference>
<dbReference type="PANTHER" id="PTHR22893">
    <property type="entry name" value="NADH OXIDOREDUCTASE-RELATED"/>
    <property type="match status" value="1"/>
</dbReference>
<dbReference type="Gene3D" id="3.20.20.70">
    <property type="entry name" value="Aldolase class I"/>
    <property type="match status" value="1"/>
</dbReference>
<dbReference type="EMBL" id="CM035416">
    <property type="protein sequence ID" value="KAH7425508.1"/>
    <property type="molecule type" value="Genomic_DNA"/>
</dbReference>
<comment type="caution">
    <text evidence="8">The sequence shown here is derived from an EMBL/GenBank/DDBJ whole genome shotgun (WGS) entry which is preliminary data.</text>
</comment>
<gene>
    <name evidence="8" type="ORF">KP509_11G058200</name>
</gene>
<comment type="cofactor">
    <cofactor evidence="1">
        <name>FMN</name>
        <dbReference type="ChEBI" id="CHEBI:58210"/>
    </cofactor>
</comment>
<dbReference type="SUPFAM" id="SSF51395">
    <property type="entry name" value="FMN-linked oxidoreductases"/>
    <property type="match status" value="1"/>
</dbReference>
<dbReference type="OrthoDB" id="1663137at2759"/>
<accession>A0A8T2TSW2</accession>
<proteinExistence type="inferred from homology"/>
<keyword evidence="5" id="KW-0521">NADP</keyword>
<organism evidence="8 9">
    <name type="scientific">Ceratopteris richardii</name>
    <name type="common">Triangle waterfern</name>
    <dbReference type="NCBI Taxonomy" id="49495"/>
    <lineage>
        <taxon>Eukaryota</taxon>
        <taxon>Viridiplantae</taxon>
        <taxon>Streptophyta</taxon>
        <taxon>Embryophyta</taxon>
        <taxon>Tracheophyta</taxon>
        <taxon>Polypodiopsida</taxon>
        <taxon>Polypodiidae</taxon>
        <taxon>Polypodiales</taxon>
        <taxon>Pteridineae</taxon>
        <taxon>Pteridaceae</taxon>
        <taxon>Parkerioideae</taxon>
        <taxon>Ceratopteris</taxon>
    </lineage>
</organism>
<dbReference type="OMA" id="HGFILEQ"/>
<evidence type="ECO:0000313" key="8">
    <source>
        <dbReference type="EMBL" id="KAH7425508.1"/>
    </source>
</evidence>
<reference evidence="8" key="1">
    <citation type="submission" date="2021-08" db="EMBL/GenBank/DDBJ databases">
        <title>WGS assembly of Ceratopteris richardii.</title>
        <authorList>
            <person name="Marchant D.B."/>
            <person name="Chen G."/>
            <person name="Jenkins J."/>
            <person name="Shu S."/>
            <person name="Leebens-Mack J."/>
            <person name="Grimwood J."/>
            <person name="Schmutz J."/>
            <person name="Soltis P."/>
            <person name="Soltis D."/>
            <person name="Chen Z.-H."/>
        </authorList>
    </citation>
    <scope>NUCLEOTIDE SEQUENCE</scope>
    <source>
        <strain evidence="8">Whitten #5841</strain>
        <tissue evidence="8">Leaf</tissue>
    </source>
</reference>
<dbReference type="InterPro" id="IPR001155">
    <property type="entry name" value="OxRdtase_FMN_N"/>
</dbReference>
<evidence type="ECO:0000256" key="5">
    <source>
        <dbReference type="ARBA" id="ARBA00022857"/>
    </source>
</evidence>
<evidence type="ECO:0000313" key="9">
    <source>
        <dbReference type="Proteomes" id="UP000825935"/>
    </source>
</evidence>
<keyword evidence="6" id="KW-0560">Oxidoreductase</keyword>
<dbReference type="AlphaFoldDB" id="A0A8T2TSW2"/>
<evidence type="ECO:0000256" key="2">
    <source>
        <dbReference type="ARBA" id="ARBA00005979"/>
    </source>
</evidence>
<dbReference type="GO" id="GO:0016491">
    <property type="term" value="F:oxidoreductase activity"/>
    <property type="evidence" value="ECO:0007669"/>
    <property type="project" value="UniProtKB-KW"/>
</dbReference>
<evidence type="ECO:0000259" key="7">
    <source>
        <dbReference type="Pfam" id="PF00724"/>
    </source>
</evidence>
<feature type="domain" description="NADH:flavin oxidoreductase/NADH oxidase N-terminal" evidence="7">
    <location>
        <begin position="13"/>
        <end position="344"/>
    </location>
</feature>
<dbReference type="Pfam" id="PF00724">
    <property type="entry name" value="Oxidored_FMN"/>
    <property type="match status" value="1"/>
</dbReference>
<evidence type="ECO:0000256" key="1">
    <source>
        <dbReference type="ARBA" id="ARBA00001917"/>
    </source>
</evidence>
<dbReference type="InterPro" id="IPR045247">
    <property type="entry name" value="Oye-like"/>
</dbReference>
<dbReference type="Proteomes" id="UP000825935">
    <property type="component" value="Chromosome 11"/>
</dbReference>
<keyword evidence="4" id="KW-0288">FMN</keyword>
<keyword evidence="3" id="KW-0285">Flavoprotein</keyword>
<evidence type="ECO:0000256" key="6">
    <source>
        <dbReference type="ARBA" id="ARBA00023002"/>
    </source>
</evidence>
<dbReference type="FunFam" id="3.20.20.70:FF:000073">
    <property type="entry name" value="12-oxophytodienoate reductase 3"/>
    <property type="match status" value="1"/>
</dbReference>